<sequence length="149" mass="16513">MSCCKLHFYTDTFCFLQFSRGFVFEESPLISVDRIQLRSSPEQQIRRYTLSAFLQAPLLQTCGQGASRATRRRRGRSFWGSSPHAPQAARGTLRGKVPACLRSRGSWDAPAPSKSRRGSRARHGRAVAQVKQTRRPQQPGGAAPGARGL</sequence>
<name>A0A2P4SIW3_BAMTH</name>
<organism evidence="2 3">
    <name type="scientific">Bambusicola thoracicus</name>
    <name type="common">Chinese bamboo-partridge</name>
    <name type="synonym">Perdix thoracica</name>
    <dbReference type="NCBI Taxonomy" id="9083"/>
    <lineage>
        <taxon>Eukaryota</taxon>
        <taxon>Metazoa</taxon>
        <taxon>Chordata</taxon>
        <taxon>Craniata</taxon>
        <taxon>Vertebrata</taxon>
        <taxon>Euteleostomi</taxon>
        <taxon>Archelosauria</taxon>
        <taxon>Archosauria</taxon>
        <taxon>Dinosauria</taxon>
        <taxon>Saurischia</taxon>
        <taxon>Theropoda</taxon>
        <taxon>Coelurosauria</taxon>
        <taxon>Aves</taxon>
        <taxon>Neognathae</taxon>
        <taxon>Galloanserae</taxon>
        <taxon>Galliformes</taxon>
        <taxon>Phasianidae</taxon>
        <taxon>Perdicinae</taxon>
        <taxon>Bambusicola</taxon>
    </lineage>
</organism>
<evidence type="ECO:0000256" key="1">
    <source>
        <dbReference type="SAM" id="MobiDB-lite"/>
    </source>
</evidence>
<accession>A0A2P4SIW3</accession>
<protein>
    <submittedName>
        <fullName evidence="2">Uncharacterized protein</fullName>
    </submittedName>
</protein>
<proteinExistence type="predicted"/>
<gene>
    <name evidence="2" type="ORF">CIB84_012219</name>
</gene>
<feature type="compositionally biased region" description="Basic residues" evidence="1">
    <location>
        <begin position="114"/>
        <end position="125"/>
    </location>
</feature>
<reference evidence="2 3" key="1">
    <citation type="submission" date="2018-01" db="EMBL/GenBank/DDBJ databases">
        <title>Comparison of the Chinese Bamboo Partridge and Red Junglefowl genome sequences highlights the importance of demography in genome evolution.</title>
        <authorList>
            <person name="Tiley G.P."/>
            <person name="Kimball R.T."/>
            <person name="Braun E.L."/>
            <person name="Burleigh J.G."/>
        </authorList>
    </citation>
    <scope>NUCLEOTIDE SEQUENCE [LARGE SCALE GENOMIC DNA]</scope>
    <source>
        <strain evidence="2">RTK389</strain>
        <tissue evidence="2">Blood</tissue>
    </source>
</reference>
<comment type="caution">
    <text evidence="2">The sequence shown here is derived from an EMBL/GenBank/DDBJ whole genome shotgun (WGS) entry which is preliminary data.</text>
</comment>
<dbReference type="AlphaFoldDB" id="A0A2P4SIW3"/>
<keyword evidence="3" id="KW-1185">Reference proteome</keyword>
<feature type="compositionally biased region" description="Low complexity" evidence="1">
    <location>
        <begin position="135"/>
        <end position="149"/>
    </location>
</feature>
<dbReference type="EMBL" id="PPHD01044319">
    <property type="protein sequence ID" value="POI24033.1"/>
    <property type="molecule type" value="Genomic_DNA"/>
</dbReference>
<evidence type="ECO:0000313" key="2">
    <source>
        <dbReference type="EMBL" id="POI24033.1"/>
    </source>
</evidence>
<dbReference type="Proteomes" id="UP000237246">
    <property type="component" value="Unassembled WGS sequence"/>
</dbReference>
<evidence type="ECO:0000313" key="3">
    <source>
        <dbReference type="Proteomes" id="UP000237246"/>
    </source>
</evidence>
<feature type="region of interest" description="Disordered" evidence="1">
    <location>
        <begin position="64"/>
        <end position="149"/>
    </location>
</feature>